<keyword evidence="1" id="KW-0732">Signal</keyword>
<dbReference type="OrthoDB" id="3940517at2759"/>
<gene>
    <name evidence="2" type="ORF">B0A55_05703</name>
</gene>
<dbReference type="Proteomes" id="UP000309340">
    <property type="component" value="Unassembled WGS sequence"/>
</dbReference>
<keyword evidence="3" id="KW-1185">Reference proteome</keyword>
<feature type="chain" id="PRO_5020648589" evidence="1">
    <location>
        <begin position="26"/>
        <end position="144"/>
    </location>
</feature>
<dbReference type="EMBL" id="NAJQ01000174">
    <property type="protein sequence ID" value="TKA76068.1"/>
    <property type="molecule type" value="Genomic_DNA"/>
</dbReference>
<proteinExistence type="predicted"/>
<evidence type="ECO:0000256" key="1">
    <source>
        <dbReference type="SAM" id="SignalP"/>
    </source>
</evidence>
<protein>
    <submittedName>
        <fullName evidence="2">Uncharacterized protein</fullName>
    </submittedName>
</protein>
<feature type="signal peptide" evidence="1">
    <location>
        <begin position="1"/>
        <end position="25"/>
    </location>
</feature>
<organism evidence="2 3">
    <name type="scientific">Friedmanniomyces simplex</name>
    <dbReference type="NCBI Taxonomy" id="329884"/>
    <lineage>
        <taxon>Eukaryota</taxon>
        <taxon>Fungi</taxon>
        <taxon>Dikarya</taxon>
        <taxon>Ascomycota</taxon>
        <taxon>Pezizomycotina</taxon>
        <taxon>Dothideomycetes</taxon>
        <taxon>Dothideomycetidae</taxon>
        <taxon>Mycosphaerellales</taxon>
        <taxon>Teratosphaeriaceae</taxon>
        <taxon>Friedmanniomyces</taxon>
    </lineage>
</organism>
<evidence type="ECO:0000313" key="3">
    <source>
        <dbReference type="Proteomes" id="UP000309340"/>
    </source>
</evidence>
<comment type="caution">
    <text evidence="2">The sequence shown here is derived from an EMBL/GenBank/DDBJ whole genome shotgun (WGS) entry which is preliminary data.</text>
</comment>
<name>A0A4U0XKL6_9PEZI</name>
<evidence type="ECO:0000313" key="2">
    <source>
        <dbReference type="EMBL" id="TKA76068.1"/>
    </source>
</evidence>
<dbReference type="AlphaFoldDB" id="A0A4U0XKL6"/>
<reference evidence="2 3" key="1">
    <citation type="submission" date="2017-03" db="EMBL/GenBank/DDBJ databases">
        <title>Genomes of endolithic fungi from Antarctica.</title>
        <authorList>
            <person name="Coleine C."/>
            <person name="Masonjones S."/>
            <person name="Stajich J.E."/>
        </authorList>
    </citation>
    <scope>NUCLEOTIDE SEQUENCE [LARGE SCALE GENOMIC DNA]</scope>
    <source>
        <strain evidence="2 3">CCFEE 5184</strain>
    </source>
</reference>
<accession>A0A4U0XKL6</accession>
<sequence>MRVRSLSATALAAAAILQPFAFAIAQAPPAVELANVHAADVVQDAASAYTSSATTTHTVTRTVIRVVQTEFATRNSTLSATAMPSLTLTPYYNGTASVLGTGAGPSMTATESARPMMPTGAASRFGLDVAGLVAAAGMVGFLVI</sequence>